<gene>
    <name evidence="1" type="ORF">IJ22_47970</name>
</gene>
<reference evidence="2" key="1">
    <citation type="submission" date="2015-12" db="EMBL/GenBank/DDBJ databases">
        <title>Complete genome sequences of two moderately thermophilic Paenibacillus species.</title>
        <authorList>
            <person name="Butler R.III."/>
            <person name="Wang J."/>
            <person name="Stark B.C."/>
            <person name="Pombert J.-F."/>
        </authorList>
    </citation>
    <scope>NUCLEOTIDE SEQUENCE [LARGE SCALE GENOMIC DNA]</scope>
    <source>
        <strain evidence="2">32O-Y</strain>
    </source>
</reference>
<dbReference type="Pfam" id="PF13346">
    <property type="entry name" value="ABC2_membrane_5"/>
    <property type="match status" value="1"/>
</dbReference>
<dbReference type="AlphaFoldDB" id="A0A0U2VP70"/>
<proteinExistence type="predicted"/>
<sequence>MRGLVRNNFYSMSSNIYLSFIIAAVLALVSVIFREALLTSMILAVQIFIFVVNTGASLRVDETSKWSKFELTLPIRRHTIVSAKYVSFALLILMGILSSLLTLAACYVTGLSLDPSIVTFSYGFGLTLAITSVALMYPIMLKIGTEKNELIVFFSGFVAIGIMLLLAALLAPFTGGMQFRHPLVSIVSACTSMLLFIISYLVSVRIHRTKEFR</sequence>
<evidence type="ECO:0000313" key="1">
    <source>
        <dbReference type="EMBL" id="ALS25059.1"/>
    </source>
</evidence>
<accession>A0A0U2VP70</accession>
<name>A0A0U2VP70_9BACL</name>
<dbReference type="RefSeq" id="WP_062410513.1">
    <property type="nucleotide sequence ID" value="NZ_BJCS01000014.1"/>
</dbReference>
<dbReference type="STRING" id="162209.IJ22_47970"/>
<protein>
    <submittedName>
        <fullName evidence="1">ABC-2 family transporter</fullName>
    </submittedName>
</protein>
<reference evidence="1 2" key="2">
    <citation type="journal article" date="2016" name="Genome Announc.">
        <title>Complete Genome Sequences of Two Interactive Moderate Thermophiles, Paenibacillus napthalenovorans 32O-Y and Paenibacillus sp. 32O-W.</title>
        <authorList>
            <person name="Butler R.R.III."/>
            <person name="Wang J."/>
            <person name="Stark B.C."/>
            <person name="Pombert J.F."/>
        </authorList>
    </citation>
    <scope>NUCLEOTIDE SEQUENCE [LARGE SCALE GENOMIC DNA]</scope>
    <source>
        <strain evidence="1 2">32O-Y</strain>
    </source>
</reference>
<keyword evidence="2" id="KW-1185">Reference proteome</keyword>
<dbReference type="KEGG" id="pnp:IJ22_47970"/>
<organism evidence="1 2">
    <name type="scientific">Paenibacillus naphthalenovorans</name>
    <dbReference type="NCBI Taxonomy" id="162209"/>
    <lineage>
        <taxon>Bacteria</taxon>
        <taxon>Bacillati</taxon>
        <taxon>Bacillota</taxon>
        <taxon>Bacilli</taxon>
        <taxon>Bacillales</taxon>
        <taxon>Paenibacillaceae</taxon>
        <taxon>Paenibacillus</taxon>
    </lineage>
</organism>
<dbReference type="PATRIC" id="fig|162209.4.peg.5052"/>
<dbReference type="Proteomes" id="UP000061660">
    <property type="component" value="Chromosome"/>
</dbReference>
<dbReference type="EMBL" id="CP013652">
    <property type="protein sequence ID" value="ALS25059.1"/>
    <property type="molecule type" value="Genomic_DNA"/>
</dbReference>
<dbReference type="OrthoDB" id="1655186at2"/>
<evidence type="ECO:0000313" key="2">
    <source>
        <dbReference type="Proteomes" id="UP000061660"/>
    </source>
</evidence>
<dbReference type="InterPro" id="IPR025699">
    <property type="entry name" value="ABC2_memb-like"/>
</dbReference>